<dbReference type="Gene3D" id="4.10.280.10">
    <property type="entry name" value="Helix-loop-helix DNA-binding domain"/>
    <property type="match status" value="1"/>
</dbReference>
<keyword evidence="3" id="KW-0238">DNA-binding</keyword>
<reference evidence="9 10" key="1">
    <citation type="submission" date="2019-01" db="EMBL/GenBank/DDBJ databases">
        <title>Sequencing of cultivated peanut Arachis hypogaea provides insights into genome evolution and oil improvement.</title>
        <authorList>
            <person name="Chen X."/>
        </authorList>
    </citation>
    <scope>NUCLEOTIDE SEQUENCE [LARGE SCALE GENOMIC DNA]</scope>
    <source>
        <strain evidence="10">cv. Fuhuasheng</strain>
        <strain evidence="9">GDAAS-fuhuasheng2018</strain>
        <tissue evidence="9">Leaves</tissue>
    </source>
</reference>
<organism evidence="9 10">
    <name type="scientific">Arachis hypogaea</name>
    <name type="common">Peanut</name>
    <dbReference type="NCBI Taxonomy" id="3818"/>
    <lineage>
        <taxon>Eukaryota</taxon>
        <taxon>Viridiplantae</taxon>
        <taxon>Streptophyta</taxon>
        <taxon>Embryophyta</taxon>
        <taxon>Tracheophyta</taxon>
        <taxon>Spermatophyta</taxon>
        <taxon>Magnoliopsida</taxon>
        <taxon>eudicotyledons</taxon>
        <taxon>Gunneridae</taxon>
        <taxon>Pentapetalae</taxon>
        <taxon>rosids</taxon>
        <taxon>fabids</taxon>
        <taxon>Fabales</taxon>
        <taxon>Fabaceae</taxon>
        <taxon>Papilionoideae</taxon>
        <taxon>50 kb inversion clade</taxon>
        <taxon>dalbergioids sensu lato</taxon>
        <taxon>Dalbergieae</taxon>
        <taxon>Pterocarpus clade</taxon>
        <taxon>Arachis</taxon>
    </lineage>
</organism>
<keyword evidence="6" id="KW-0812">Transmembrane</keyword>
<dbReference type="SUPFAM" id="SSF55021">
    <property type="entry name" value="ACT-like"/>
    <property type="match status" value="1"/>
</dbReference>
<comment type="caution">
    <text evidence="9">The sequence shown here is derived from an EMBL/GenBank/DDBJ whole genome shotgun (WGS) entry which is preliminary data.</text>
</comment>
<evidence type="ECO:0000256" key="4">
    <source>
        <dbReference type="ARBA" id="ARBA00023163"/>
    </source>
</evidence>
<dbReference type="STRING" id="3818.A0A445BXN2"/>
<dbReference type="InterPro" id="IPR036638">
    <property type="entry name" value="HLH_DNA-bd_sf"/>
</dbReference>
<dbReference type="PROSITE" id="PS50888">
    <property type="entry name" value="BHLH"/>
    <property type="match status" value="1"/>
</dbReference>
<keyword evidence="6" id="KW-0472">Membrane</keyword>
<dbReference type="GO" id="GO:0003700">
    <property type="term" value="F:DNA-binding transcription factor activity"/>
    <property type="evidence" value="ECO:0007669"/>
    <property type="project" value="InterPro"/>
</dbReference>
<dbReference type="GO" id="GO:0005634">
    <property type="term" value="C:nucleus"/>
    <property type="evidence" value="ECO:0007669"/>
    <property type="project" value="UniProtKB-SubCell"/>
</dbReference>
<sequence length="320" mass="35871">MEITQQHNTTTKHKAAAAASSSSTTSPYYYSKIGIVFCVLFNSPKTSYTQTLIVFLFVCFLLTFEFEIPFCLVWFWDMEMEGFAASSERSSGVGGGYASSSSLVLDRVKGELVEAPVKLERKGVFPERTIEALKNHSEAERRRRARINAHLDTLRTVIPAANKMDKASLLAEVIRHLKELKTNAAQACQGLMIPKDNDELRVEEQEGGLNGFPYSIRASLCCEYKPGLLSDIRQALDALHLMIISAEIATLGGRMKNVFVIISCEEQSFEDAEYRQFLAGSVHQALRSVLDRFSVSQDILESRKRRRISIFSSSSLEDFL</sequence>
<protein>
    <recommendedName>
        <fullName evidence="11">BHLH domain-containing protein</fullName>
    </recommendedName>
</protein>
<dbReference type="InterPro" id="IPR011598">
    <property type="entry name" value="bHLH_dom"/>
</dbReference>
<proteinExistence type="predicted"/>
<dbReference type="InterPro" id="IPR045865">
    <property type="entry name" value="ACT-like_dom_sf"/>
</dbReference>
<evidence type="ECO:0000256" key="5">
    <source>
        <dbReference type="ARBA" id="ARBA00023242"/>
    </source>
</evidence>
<dbReference type="PROSITE" id="PS51671">
    <property type="entry name" value="ACT"/>
    <property type="match status" value="1"/>
</dbReference>
<dbReference type="InterPro" id="IPR002912">
    <property type="entry name" value="ACT_dom"/>
</dbReference>
<dbReference type="EMBL" id="SDMP01000008">
    <property type="protein sequence ID" value="RYR43496.1"/>
    <property type="molecule type" value="Genomic_DNA"/>
</dbReference>
<dbReference type="Proteomes" id="UP000289738">
    <property type="component" value="Chromosome A08"/>
</dbReference>
<evidence type="ECO:0008006" key="11">
    <source>
        <dbReference type="Google" id="ProtNLM"/>
    </source>
</evidence>
<keyword evidence="2" id="KW-0805">Transcription regulation</keyword>
<keyword evidence="4" id="KW-0804">Transcription</keyword>
<gene>
    <name evidence="9" type="ORF">Ahy_A08g039898</name>
</gene>
<dbReference type="SMART" id="SM00353">
    <property type="entry name" value="HLH"/>
    <property type="match status" value="1"/>
</dbReference>
<dbReference type="Pfam" id="PF00010">
    <property type="entry name" value="HLH"/>
    <property type="match status" value="1"/>
</dbReference>
<dbReference type="GO" id="GO:0003677">
    <property type="term" value="F:DNA binding"/>
    <property type="evidence" value="ECO:0007669"/>
    <property type="project" value="UniProtKB-KW"/>
</dbReference>
<evidence type="ECO:0000256" key="6">
    <source>
        <dbReference type="SAM" id="Phobius"/>
    </source>
</evidence>
<name>A0A445BXN2_ARAHY</name>
<evidence type="ECO:0000256" key="1">
    <source>
        <dbReference type="ARBA" id="ARBA00004123"/>
    </source>
</evidence>
<comment type="subcellular location">
    <subcellularLocation>
        <location evidence="1">Nucleus</location>
    </subcellularLocation>
</comment>
<keyword evidence="5" id="KW-0539">Nucleus</keyword>
<dbReference type="PANTHER" id="PTHR45844:SF30">
    <property type="entry name" value="TRANSCRIPTION FACTOR BHLH FAMILY-RELATED"/>
    <property type="match status" value="1"/>
</dbReference>
<dbReference type="SUPFAM" id="SSF47459">
    <property type="entry name" value="HLH, helix-loop-helix DNA-binding domain"/>
    <property type="match status" value="1"/>
</dbReference>
<evidence type="ECO:0000313" key="10">
    <source>
        <dbReference type="Proteomes" id="UP000289738"/>
    </source>
</evidence>
<keyword evidence="10" id="KW-1185">Reference proteome</keyword>
<dbReference type="EMBL" id="SDMP01000008">
    <property type="protein sequence ID" value="RYR43495.1"/>
    <property type="molecule type" value="Genomic_DNA"/>
</dbReference>
<feature type="domain" description="BHLH" evidence="7">
    <location>
        <begin position="131"/>
        <end position="180"/>
    </location>
</feature>
<evidence type="ECO:0000259" key="8">
    <source>
        <dbReference type="PROSITE" id="PS51671"/>
    </source>
</evidence>
<feature type="domain" description="ACT" evidence="8">
    <location>
        <begin position="217"/>
        <end position="302"/>
    </location>
</feature>
<dbReference type="GO" id="GO:0046983">
    <property type="term" value="F:protein dimerization activity"/>
    <property type="evidence" value="ECO:0007669"/>
    <property type="project" value="InterPro"/>
</dbReference>
<dbReference type="AlphaFoldDB" id="A0A445BXN2"/>
<keyword evidence="6" id="KW-1133">Transmembrane helix</keyword>
<evidence type="ECO:0000256" key="3">
    <source>
        <dbReference type="ARBA" id="ARBA00023125"/>
    </source>
</evidence>
<feature type="transmembrane region" description="Helical" evidence="6">
    <location>
        <begin position="52"/>
        <end position="76"/>
    </location>
</feature>
<accession>A0A445BXN2</accession>
<dbReference type="PANTHER" id="PTHR45844">
    <property type="entry name" value="TRANSCRIPTION FACTOR BHLH30"/>
    <property type="match status" value="1"/>
</dbReference>
<evidence type="ECO:0000259" key="7">
    <source>
        <dbReference type="PROSITE" id="PS50888"/>
    </source>
</evidence>
<dbReference type="InterPro" id="IPR045847">
    <property type="entry name" value="AIG1-like"/>
</dbReference>
<evidence type="ECO:0000313" key="9">
    <source>
        <dbReference type="EMBL" id="RYR43495.1"/>
    </source>
</evidence>
<evidence type="ECO:0000256" key="2">
    <source>
        <dbReference type="ARBA" id="ARBA00023015"/>
    </source>
</evidence>